<dbReference type="GO" id="GO:0016787">
    <property type="term" value="F:hydrolase activity"/>
    <property type="evidence" value="ECO:0007669"/>
    <property type="project" value="UniProtKB-UniRule"/>
</dbReference>
<dbReference type="OrthoDB" id="2339873at2"/>
<feature type="active site" description="Nucleophile" evidence="4">
    <location>
        <position position="42"/>
    </location>
</feature>
<dbReference type="GO" id="GO:0016042">
    <property type="term" value="P:lipid catabolic process"/>
    <property type="evidence" value="ECO:0007669"/>
    <property type="project" value="UniProtKB-UniRule"/>
</dbReference>
<dbReference type="InterPro" id="IPR016035">
    <property type="entry name" value="Acyl_Trfase/lysoPLipase"/>
</dbReference>
<gene>
    <name evidence="6" type="ORF">EKD16_03530</name>
</gene>
<feature type="short sequence motif" description="DGA/G" evidence="4">
    <location>
        <begin position="183"/>
        <end position="185"/>
    </location>
</feature>
<dbReference type="Proteomes" id="UP000292235">
    <property type="component" value="Chromosome"/>
</dbReference>
<dbReference type="InterPro" id="IPR002641">
    <property type="entry name" value="PNPLA_dom"/>
</dbReference>
<feature type="short sequence motif" description="GXSXG" evidence="4">
    <location>
        <begin position="40"/>
        <end position="44"/>
    </location>
</feature>
<evidence type="ECO:0000313" key="7">
    <source>
        <dbReference type="Proteomes" id="UP000292235"/>
    </source>
</evidence>
<accession>A0A4P6Q1P7</accession>
<feature type="domain" description="PNPLA" evidence="5">
    <location>
        <begin position="5"/>
        <end position="196"/>
    </location>
</feature>
<evidence type="ECO:0000256" key="3">
    <source>
        <dbReference type="ARBA" id="ARBA00023098"/>
    </source>
</evidence>
<sequence>MGRALVLGGGGITGIAWELGMLAGLQESGTDLTGADTVVGTSAGSIVGAQLTSGTPLEELYTRQLRPPEDESAARLRPGVLARWAWAVMRERDPDRARARVGRMAHANARSSLVERRRVIASRLTSTEWPDADLRVTAVDARTGRRTVFRSGGAAGLLDAVTASCAVPGVWPPAIIGERPYVDGGVHSPSNIDLAEGFERVVVLAPVARTGGMFTDPRTELAALPDATATALVTPDPGALAAMGSNNLDPAHRPAAARAGRTQAAAEAARIAEVWGGD</sequence>
<reference evidence="6 7" key="1">
    <citation type="submission" date="2019-02" db="EMBL/GenBank/DDBJ databases">
        <authorList>
            <person name="Khodamoradi S."/>
            <person name="Hahnke R.L."/>
            <person name="Kaempfer P."/>
            <person name="Schumann P."/>
            <person name="Rohde M."/>
            <person name="Steinert M."/>
            <person name="Luzhetskyy A."/>
            <person name="Wink J."/>
            <person name="Ruckert C."/>
        </authorList>
    </citation>
    <scope>NUCLEOTIDE SEQUENCE [LARGE SCALE GENOMIC DNA]</scope>
    <source>
        <strain evidence="6 7">M2</strain>
    </source>
</reference>
<name>A0A4P6Q1P7_9ACTN</name>
<feature type="short sequence motif" description="GXGXXG" evidence="4">
    <location>
        <begin position="9"/>
        <end position="14"/>
    </location>
</feature>
<evidence type="ECO:0000313" key="6">
    <source>
        <dbReference type="EMBL" id="QBI52517.1"/>
    </source>
</evidence>
<keyword evidence="1 4" id="KW-0378">Hydrolase</keyword>
<evidence type="ECO:0000256" key="1">
    <source>
        <dbReference type="ARBA" id="ARBA00022801"/>
    </source>
</evidence>
<protein>
    <recommendedName>
        <fullName evidence="5">PNPLA domain-containing protein</fullName>
    </recommendedName>
</protein>
<dbReference type="RefSeq" id="WP_131097059.1">
    <property type="nucleotide sequence ID" value="NZ_CP036455.1"/>
</dbReference>
<dbReference type="AlphaFoldDB" id="A0A4P6Q1P7"/>
<feature type="active site" description="Proton acceptor" evidence="4">
    <location>
        <position position="183"/>
    </location>
</feature>
<evidence type="ECO:0000256" key="2">
    <source>
        <dbReference type="ARBA" id="ARBA00022963"/>
    </source>
</evidence>
<dbReference type="SUPFAM" id="SSF52151">
    <property type="entry name" value="FabD/lysophospholipase-like"/>
    <property type="match status" value="1"/>
</dbReference>
<evidence type="ECO:0000256" key="4">
    <source>
        <dbReference type="PROSITE-ProRule" id="PRU01161"/>
    </source>
</evidence>
<dbReference type="InterPro" id="IPR050301">
    <property type="entry name" value="NTE"/>
</dbReference>
<keyword evidence="3 4" id="KW-0443">Lipid metabolism</keyword>
<dbReference type="KEGG" id="strr:EKD16_03530"/>
<evidence type="ECO:0000259" key="5">
    <source>
        <dbReference type="PROSITE" id="PS51635"/>
    </source>
</evidence>
<dbReference type="Gene3D" id="3.40.1090.10">
    <property type="entry name" value="Cytosolic phospholipase A2 catalytic domain"/>
    <property type="match status" value="2"/>
</dbReference>
<keyword evidence="7" id="KW-1185">Reference proteome</keyword>
<dbReference type="PANTHER" id="PTHR14226:SF57">
    <property type="entry name" value="BLR7027 PROTEIN"/>
    <property type="match status" value="1"/>
</dbReference>
<dbReference type="PROSITE" id="PS51635">
    <property type="entry name" value="PNPLA"/>
    <property type="match status" value="1"/>
</dbReference>
<proteinExistence type="predicted"/>
<dbReference type="PANTHER" id="PTHR14226">
    <property type="entry name" value="NEUROPATHY TARGET ESTERASE/SWISS CHEESE D.MELANOGASTER"/>
    <property type="match status" value="1"/>
</dbReference>
<dbReference type="Pfam" id="PF01734">
    <property type="entry name" value="Patatin"/>
    <property type="match status" value="1"/>
</dbReference>
<organism evidence="6 7">
    <name type="scientific">Streptomonospora litoralis</name>
    <dbReference type="NCBI Taxonomy" id="2498135"/>
    <lineage>
        <taxon>Bacteria</taxon>
        <taxon>Bacillati</taxon>
        <taxon>Actinomycetota</taxon>
        <taxon>Actinomycetes</taxon>
        <taxon>Streptosporangiales</taxon>
        <taxon>Nocardiopsidaceae</taxon>
        <taxon>Streptomonospora</taxon>
    </lineage>
</organism>
<dbReference type="EMBL" id="CP036455">
    <property type="protein sequence ID" value="QBI52517.1"/>
    <property type="molecule type" value="Genomic_DNA"/>
</dbReference>
<keyword evidence="2 4" id="KW-0442">Lipid degradation</keyword>